<evidence type="ECO:0000313" key="1">
    <source>
        <dbReference type="EMBL" id="KAL3868640.1"/>
    </source>
</evidence>
<dbReference type="SUPFAM" id="SSF55770">
    <property type="entry name" value="Profilin (actin-binding protein)"/>
    <property type="match status" value="1"/>
</dbReference>
<protein>
    <submittedName>
        <fullName evidence="1">Uncharacterized protein</fullName>
    </submittedName>
</protein>
<comment type="caution">
    <text evidence="1">The sequence shown here is derived from an EMBL/GenBank/DDBJ whole genome shotgun (WGS) entry which is preliminary data.</text>
</comment>
<name>A0ABD3W463_SINWO</name>
<dbReference type="AlphaFoldDB" id="A0ABD3W463"/>
<organism evidence="1 2">
    <name type="scientific">Sinanodonta woodiana</name>
    <name type="common">Chinese pond mussel</name>
    <name type="synonym">Anodonta woodiana</name>
    <dbReference type="NCBI Taxonomy" id="1069815"/>
    <lineage>
        <taxon>Eukaryota</taxon>
        <taxon>Metazoa</taxon>
        <taxon>Spiralia</taxon>
        <taxon>Lophotrochozoa</taxon>
        <taxon>Mollusca</taxon>
        <taxon>Bivalvia</taxon>
        <taxon>Autobranchia</taxon>
        <taxon>Heteroconchia</taxon>
        <taxon>Palaeoheterodonta</taxon>
        <taxon>Unionida</taxon>
        <taxon>Unionoidea</taxon>
        <taxon>Unionidae</taxon>
        <taxon>Unioninae</taxon>
        <taxon>Sinanodonta</taxon>
    </lineage>
</organism>
<dbReference type="InterPro" id="IPR036140">
    <property type="entry name" value="PFN_sf"/>
</dbReference>
<accession>A0ABD3W463</accession>
<dbReference type="Proteomes" id="UP001634394">
    <property type="component" value="Unassembled WGS sequence"/>
</dbReference>
<dbReference type="InterPro" id="IPR048278">
    <property type="entry name" value="PFN"/>
</dbReference>
<keyword evidence="2" id="KW-1185">Reference proteome</keyword>
<dbReference type="EMBL" id="JBJQND010000008">
    <property type="protein sequence ID" value="KAL3868640.1"/>
    <property type="molecule type" value="Genomic_DNA"/>
</dbReference>
<reference evidence="1 2" key="1">
    <citation type="submission" date="2024-11" db="EMBL/GenBank/DDBJ databases">
        <title>Chromosome-level genome assembly of the freshwater bivalve Anodonta woodiana.</title>
        <authorList>
            <person name="Chen X."/>
        </authorList>
    </citation>
    <scope>NUCLEOTIDE SEQUENCE [LARGE SCALE GENOMIC DNA]</scope>
    <source>
        <strain evidence="1">MN2024</strain>
        <tissue evidence="1">Gills</tissue>
    </source>
</reference>
<dbReference type="Gene3D" id="3.30.450.30">
    <property type="entry name" value="Dynein light chain 2a, cytoplasmic"/>
    <property type="match status" value="1"/>
</dbReference>
<dbReference type="Pfam" id="PF00235">
    <property type="entry name" value="Profilin"/>
    <property type="match status" value="1"/>
</dbReference>
<gene>
    <name evidence="1" type="ORF">ACJMK2_041423</name>
</gene>
<evidence type="ECO:0000313" key="2">
    <source>
        <dbReference type="Proteomes" id="UP001634394"/>
    </source>
</evidence>
<proteinExistence type="predicted"/>
<sequence length="135" mass="15090">MNWVDSINYFIGKGKVQKVAIYDCGGKPLAATPELQFADQEVLGIIKCVNIPFNIYSRSQFGLFIGHTKYLCFKADDKTMIGLTEDDLFVAHICDSVMILAFITISVNADISCLGEVWTFAQELRSKMEVSMFVS</sequence>